<gene>
    <name evidence="2" type="ORF">EW146_g10484</name>
</gene>
<feature type="chain" id="PRO_5020308346" evidence="1">
    <location>
        <begin position="20"/>
        <end position="78"/>
    </location>
</feature>
<dbReference type="EMBL" id="SGPL01001386">
    <property type="protein sequence ID" value="THH03237.1"/>
    <property type="molecule type" value="Genomic_DNA"/>
</dbReference>
<protein>
    <submittedName>
        <fullName evidence="2">Uncharacterized protein</fullName>
    </submittedName>
</protein>
<evidence type="ECO:0000313" key="3">
    <source>
        <dbReference type="Proteomes" id="UP000310158"/>
    </source>
</evidence>
<dbReference type="Proteomes" id="UP000310158">
    <property type="component" value="Unassembled WGS sequence"/>
</dbReference>
<feature type="signal peptide" evidence="1">
    <location>
        <begin position="1"/>
        <end position="19"/>
    </location>
</feature>
<evidence type="ECO:0000313" key="2">
    <source>
        <dbReference type="EMBL" id="THH03237.1"/>
    </source>
</evidence>
<reference evidence="2 3" key="1">
    <citation type="submission" date="2019-02" db="EMBL/GenBank/DDBJ databases">
        <title>Genome sequencing of the rare red list fungi Bondarzewia mesenterica.</title>
        <authorList>
            <person name="Buettner E."/>
            <person name="Kellner H."/>
        </authorList>
    </citation>
    <scope>NUCLEOTIDE SEQUENCE [LARGE SCALE GENOMIC DNA]</scope>
    <source>
        <strain evidence="2 3">DSM 108281</strain>
    </source>
</reference>
<proteinExistence type="predicted"/>
<name>A0A4S4KX83_9AGAM</name>
<organism evidence="2 3">
    <name type="scientific">Bondarzewia mesenterica</name>
    <dbReference type="NCBI Taxonomy" id="1095465"/>
    <lineage>
        <taxon>Eukaryota</taxon>
        <taxon>Fungi</taxon>
        <taxon>Dikarya</taxon>
        <taxon>Basidiomycota</taxon>
        <taxon>Agaricomycotina</taxon>
        <taxon>Agaricomycetes</taxon>
        <taxon>Russulales</taxon>
        <taxon>Bondarzewiaceae</taxon>
        <taxon>Bondarzewia</taxon>
    </lineage>
</organism>
<keyword evidence="1" id="KW-0732">Signal</keyword>
<keyword evidence="3" id="KW-1185">Reference proteome</keyword>
<accession>A0A4S4KX83</accession>
<comment type="caution">
    <text evidence="2">The sequence shown here is derived from an EMBL/GenBank/DDBJ whole genome shotgun (WGS) entry which is preliminary data.</text>
</comment>
<sequence length="78" mass="8818">MFYLALDMLTLNCFLTTMADYTSSVVERLNSAVTLQLYSLLQGLLVAILNCRDCWQGLNGMVDILKHLFLQYIPALSL</sequence>
<evidence type="ECO:0000256" key="1">
    <source>
        <dbReference type="SAM" id="SignalP"/>
    </source>
</evidence>
<dbReference type="AlphaFoldDB" id="A0A4S4KX83"/>